<reference evidence="10 11" key="1">
    <citation type="submission" date="2016-09" db="EMBL/GenBank/DDBJ databases">
        <title>Draft genome sequence for the type strain of Desulfuribacillus alkaliarsenatis AHT28, an obligately anaerobic, sulfidogenic bacterium isolated from Russian soda lake sediments.</title>
        <authorList>
            <person name="Abin C.A."/>
            <person name="Hollibaugh J.T."/>
        </authorList>
    </citation>
    <scope>NUCLEOTIDE SEQUENCE [LARGE SCALE GENOMIC DNA]</scope>
    <source>
        <strain evidence="10 11">AHT28</strain>
    </source>
</reference>
<evidence type="ECO:0000256" key="4">
    <source>
        <dbReference type="ARBA" id="ARBA00022475"/>
    </source>
</evidence>
<sequence>MELAVILIVAFLVDALIGDPKRLPHPVIYIGKSISLLERIARAWAKSDKQLKLAGTIVVIIIVIGTYALVLGVIAAAFRVHTYLGWFISVLIMSQTIALNSLYRHALDVTKPLLRGDLKAARLALAMIVGRDTDSLDEHEISRGVIETVSENTVDGVTAPIFYGMLGGPALAMAYKAVNTLDSMIGYKNERYQHFGWAGAKLDDIANFIPARLTGLFYLVIAPLVPGRIKGVWHAIMNDAAKHPSPNSGIPEAAVAGALQIQLGGTNYYEGVPSHRARMGKPITSIEAKHIQQSLYIMVAVSCLFLLSSIVGAIALGSLL</sequence>
<feature type="transmembrane region" description="Helical" evidence="9">
    <location>
        <begin position="57"/>
        <end position="78"/>
    </location>
</feature>
<dbReference type="RefSeq" id="WP_069642385.1">
    <property type="nucleotide sequence ID" value="NZ_MIJE01000002.1"/>
</dbReference>
<comment type="caution">
    <text evidence="9">Lacks conserved residue(s) required for the propagation of feature annotation.</text>
</comment>
<dbReference type="PANTHER" id="PTHR34308:SF1">
    <property type="entry name" value="COBALAMIN BIOSYNTHESIS PROTEIN CBIB"/>
    <property type="match status" value="1"/>
</dbReference>
<keyword evidence="4 9" id="KW-1003">Cell membrane</keyword>
<dbReference type="NCBIfam" id="TIGR00380">
    <property type="entry name" value="cobal_cbiB"/>
    <property type="match status" value="1"/>
</dbReference>
<keyword evidence="8 9" id="KW-0472">Membrane</keyword>
<evidence type="ECO:0000256" key="9">
    <source>
        <dbReference type="HAMAP-Rule" id="MF_00024"/>
    </source>
</evidence>
<dbReference type="HAMAP" id="MF_00024">
    <property type="entry name" value="CobD_CbiB"/>
    <property type="match status" value="1"/>
</dbReference>
<feature type="transmembrane region" description="Helical" evidence="9">
    <location>
        <begin position="84"/>
        <end position="103"/>
    </location>
</feature>
<proteinExistence type="inferred from homology"/>
<gene>
    <name evidence="9" type="primary">cobD</name>
    <name evidence="10" type="ORF">BHF68_13050</name>
</gene>
<dbReference type="GO" id="GO:0015420">
    <property type="term" value="F:ABC-type vitamin B12 transporter activity"/>
    <property type="evidence" value="ECO:0007669"/>
    <property type="project" value="UniProtKB-UniRule"/>
</dbReference>
<keyword evidence="11" id="KW-1185">Reference proteome</keyword>
<evidence type="ECO:0000256" key="2">
    <source>
        <dbReference type="ARBA" id="ARBA00004953"/>
    </source>
</evidence>
<evidence type="ECO:0000256" key="3">
    <source>
        <dbReference type="ARBA" id="ARBA00006263"/>
    </source>
</evidence>
<keyword evidence="6 9" id="KW-0812">Transmembrane</keyword>
<comment type="similarity">
    <text evidence="3 9">Belongs to the CobD/CbiB family.</text>
</comment>
<dbReference type="AlphaFoldDB" id="A0A1E5G4H7"/>
<dbReference type="UniPathway" id="UPA00148"/>
<evidence type="ECO:0000256" key="6">
    <source>
        <dbReference type="ARBA" id="ARBA00022692"/>
    </source>
</evidence>
<evidence type="ECO:0000256" key="5">
    <source>
        <dbReference type="ARBA" id="ARBA00022573"/>
    </source>
</evidence>
<dbReference type="Proteomes" id="UP000094296">
    <property type="component" value="Unassembled WGS sequence"/>
</dbReference>
<dbReference type="GO" id="GO:0005886">
    <property type="term" value="C:plasma membrane"/>
    <property type="evidence" value="ECO:0007669"/>
    <property type="project" value="UniProtKB-SubCell"/>
</dbReference>
<dbReference type="PANTHER" id="PTHR34308">
    <property type="entry name" value="COBALAMIN BIOSYNTHESIS PROTEIN CBIB"/>
    <property type="match status" value="1"/>
</dbReference>
<keyword evidence="7 9" id="KW-1133">Transmembrane helix</keyword>
<evidence type="ECO:0000256" key="8">
    <source>
        <dbReference type="ARBA" id="ARBA00023136"/>
    </source>
</evidence>
<comment type="function">
    <text evidence="9">Converts cobyric acid to cobinamide by the addition of aminopropanol on the F carboxylic group.</text>
</comment>
<comment type="subcellular location">
    <subcellularLocation>
        <location evidence="1 9">Cell membrane</location>
        <topology evidence="1 9">Multi-pass membrane protein</topology>
    </subcellularLocation>
</comment>
<comment type="caution">
    <text evidence="10">The sequence shown here is derived from an EMBL/GenBank/DDBJ whole genome shotgun (WGS) entry which is preliminary data.</text>
</comment>
<accession>A0A1E5G4H7</accession>
<name>A0A1E5G4H7_9FIRM</name>
<evidence type="ECO:0000256" key="1">
    <source>
        <dbReference type="ARBA" id="ARBA00004651"/>
    </source>
</evidence>
<dbReference type="Pfam" id="PF03186">
    <property type="entry name" value="CobD_Cbib"/>
    <property type="match status" value="1"/>
</dbReference>
<organism evidence="10 11">
    <name type="scientific">Desulfuribacillus alkaliarsenatis</name>
    <dbReference type="NCBI Taxonomy" id="766136"/>
    <lineage>
        <taxon>Bacteria</taxon>
        <taxon>Bacillati</taxon>
        <taxon>Bacillota</taxon>
        <taxon>Desulfuribacillia</taxon>
        <taxon>Desulfuribacillales</taxon>
        <taxon>Desulfuribacillaceae</taxon>
        <taxon>Desulfuribacillus</taxon>
    </lineage>
</organism>
<dbReference type="GO" id="GO:0009236">
    <property type="term" value="P:cobalamin biosynthetic process"/>
    <property type="evidence" value="ECO:0007669"/>
    <property type="project" value="UniProtKB-UniRule"/>
</dbReference>
<dbReference type="EMBL" id="MIJE01000002">
    <property type="protein sequence ID" value="OEF97988.1"/>
    <property type="molecule type" value="Genomic_DNA"/>
</dbReference>
<evidence type="ECO:0000313" key="10">
    <source>
        <dbReference type="EMBL" id="OEF97988.1"/>
    </source>
</evidence>
<evidence type="ECO:0000256" key="7">
    <source>
        <dbReference type="ARBA" id="ARBA00022989"/>
    </source>
</evidence>
<evidence type="ECO:0000313" key="11">
    <source>
        <dbReference type="Proteomes" id="UP000094296"/>
    </source>
</evidence>
<dbReference type="STRING" id="766136.BHF68_13050"/>
<dbReference type="GO" id="GO:0048472">
    <property type="term" value="F:threonine-phosphate decarboxylase activity"/>
    <property type="evidence" value="ECO:0007669"/>
    <property type="project" value="InterPro"/>
</dbReference>
<comment type="pathway">
    <text evidence="2 9">Cofactor biosynthesis; adenosylcobalamin biosynthesis.</text>
</comment>
<keyword evidence="5 9" id="KW-0169">Cobalamin biosynthesis</keyword>
<protein>
    <recommendedName>
        <fullName evidence="9">Cobalamin biosynthesis protein CobD</fullName>
    </recommendedName>
</protein>
<dbReference type="InterPro" id="IPR004485">
    <property type="entry name" value="Cobalamin_biosynth_CobD/CbiB"/>
</dbReference>
<feature type="transmembrane region" description="Helical" evidence="9">
    <location>
        <begin position="295"/>
        <end position="319"/>
    </location>
</feature>